<dbReference type="EMBL" id="SDLP01000002">
    <property type="protein sequence ID" value="TDL10645.1"/>
    <property type="molecule type" value="Genomic_DNA"/>
</dbReference>
<accession>A0A4R5XA34</accession>
<dbReference type="Pfam" id="PF19686">
    <property type="entry name" value="DUF6188"/>
    <property type="match status" value="1"/>
</dbReference>
<organism evidence="1 2">
    <name type="scientific">Mycolicibacterium obuense</name>
    <dbReference type="NCBI Taxonomy" id="1807"/>
    <lineage>
        <taxon>Bacteria</taxon>
        <taxon>Bacillati</taxon>
        <taxon>Actinomycetota</taxon>
        <taxon>Actinomycetes</taxon>
        <taxon>Mycobacteriales</taxon>
        <taxon>Mycobacteriaceae</taxon>
        <taxon>Mycolicibacterium</taxon>
    </lineage>
</organism>
<evidence type="ECO:0000313" key="2">
    <source>
        <dbReference type="Proteomes" id="UP000294952"/>
    </source>
</evidence>
<proteinExistence type="predicted"/>
<reference evidence="1 2" key="1">
    <citation type="submission" date="2019-01" db="EMBL/GenBank/DDBJ databases">
        <title>High-quality-draft genome sequences of five non-tuberculosis mycobacteriaceae isolated from a nosocomial environment.</title>
        <authorList>
            <person name="Tiago I."/>
            <person name="Alarico S."/>
            <person name="Pereira S.G."/>
            <person name="Coelho C."/>
            <person name="Maranha A."/>
            <person name="Empadinhas N."/>
        </authorList>
    </citation>
    <scope>NUCLEOTIDE SEQUENCE [LARGE SCALE GENOMIC DNA]</scope>
    <source>
        <strain evidence="1 2">22DIII</strain>
    </source>
</reference>
<dbReference type="InterPro" id="IPR046179">
    <property type="entry name" value="DUF6188"/>
</dbReference>
<dbReference type="AlphaFoldDB" id="A0A4R5XA34"/>
<protein>
    <submittedName>
        <fullName evidence="1">Uncharacterized protein</fullName>
    </submittedName>
</protein>
<gene>
    <name evidence="1" type="ORF">EUA04_11580</name>
</gene>
<name>A0A4R5XA34_9MYCO</name>
<sequence>MDLGLDGKKLQSVLIENSVVMKFRDDHFALLASPLTLSREGEAFTLTPDEDPAEAFAPIRQLVGLDVVESIADDSGALRMAFEDGSLIHVPADDEYEAWNVSGPRGALVVSMPGGELAIWSAQARSDTPE</sequence>
<comment type="caution">
    <text evidence="1">The sequence shown here is derived from an EMBL/GenBank/DDBJ whole genome shotgun (WGS) entry which is preliminary data.</text>
</comment>
<dbReference type="Proteomes" id="UP000294952">
    <property type="component" value="Unassembled WGS sequence"/>
</dbReference>
<evidence type="ECO:0000313" key="1">
    <source>
        <dbReference type="EMBL" id="TDL10645.1"/>
    </source>
</evidence>